<evidence type="ECO:0000259" key="8">
    <source>
        <dbReference type="Pfam" id="PF00288"/>
    </source>
</evidence>
<dbReference type="GO" id="GO:0005524">
    <property type="term" value="F:ATP binding"/>
    <property type="evidence" value="ECO:0007669"/>
    <property type="project" value="UniProtKB-UniRule"/>
</dbReference>
<comment type="pathway">
    <text evidence="7">Isoprenoid biosynthesis; isopentenyl diphosphate biosynthesis via DXP pathway; isopentenyl diphosphate from 1-deoxy-D-xylulose 5-phosphate: step 3/6.</text>
</comment>
<dbReference type="SUPFAM" id="SSF54211">
    <property type="entry name" value="Ribosomal protein S5 domain 2-like"/>
    <property type="match status" value="1"/>
</dbReference>
<comment type="caution">
    <text evidence="9">The sequence shown here is derived from an EMBL/GenBank/DDBJ whole genome shotgun (WGS) entry which is preliminary data.</text>
</comment>
<dbReference type="PANTHER" id="PTHR43527">
    <property type="entry name" value="4-DIPHOSPHOCYTIDYL-2-C-METHYL-D-ERYTHRITOL KINASE, CHLOROPLASTIC"/>
    <property type="match status" value="1"/>
</dbReference>
<evidence type="ECO:0000313" key="10">
    <source>
        <dbReference type="Proteomes" id="UP000050874"/>
    </source>
</evidence>
<dbReference type="AlphaFoldDB" id="A0A0R2PXQ8"/>
<gene>
    <name evidence="7" type="primary">ispE</name>
    <name evidence="9" type="ORF">ABR63_06520</name>
</gene>
<dbReference type="GO" id="GO:0019288">
    <property type="term" value="P:isopentenyl diphosphate biosynthetic process, methylerythritol 4-phosphate pathway"/>
    <property type="evidence" value="ECO:0007669"/>
    <property type="project" value="UniProtKB-UniRule"/>
</dbReference>
<evidence type="ECO:0000256" key="6">
    <source>
        <dbReference type="ARBA" id="ARBA00023229"/>
    </source>
</evidence>
<dbReference type="PANTHER" id="PTHR43527:SF2">
    <property type="entry name" value="4-DIPHOSPHOCYTIDYL-2-C-METHYL-D-ERYTHRITOL KINASE, CHLOROPLASTIC"/>
    <property type="match status" value="1"/>
</dbReference>
<feature type="active site" evidence="7">
    <location>
        <position position="138"/>
    </location>
</feature>
<accession>A0A0R2PXQ8</accession>
<keyword evidence="4 7" id="KW-0418">Kinase</keyword>
<dbReference type="Proteomes" id="UP000050874">
    <property type="component" value="Unassembled WGS sequence"/>
</dbReference>
<dbReference type="InterPro" id="IPR006204">
    <property type="entry name" value="GHMP_kinase_N_dom"/>
</dbReference>
<evidence type="ECO:0000256" key="1">
    <source>
        <dbReference type="ARBA" id="ARBA00017473"/>
    </source>
</evidence>
<feature type="active site" evidence="7">
    <location>
        <position position="12"/>
    </location>
</feature>
<dbReference type="InterPro" id="IPR020568">
    <property type="entry name" value="Ribosomal_Su5_D2-typ_SF"/>
</dbReference>
<dbReference type="EC" id="2.7.1.148" evidence="7"/>
<comment type="catalytic activity">
    <reaction evidence="7">
        <text>4-CDP-2-C-methyl-D-erythritol + ATP = 4-CDP-2-C-methyl-D-erythritol 2-phosphate + ADP + H(+)</text>
        <dbReference type="Rhea" id="RHEA:18437"/>
        <dbReference type="ChEBI" id="CHEBI:15378"/>
        <dbReference type="ChEBI" id="CHEBI:30616"/>
        <dbReference type="ChEBI" id="CHEBI:57823"/>
        <dbReference type="ChEBI" id="CHEBI:57919"/>
        <dbReference type="ChEBI" id="CHEBI:456216"/>
        <dbReference type="EC" id="2.7.1.148"/>
    </reaction>
</comment>
<dbReference type="InterPro" id="IPR014721">
    <property type="entry name" value="Ribsml_uS5_D2-typ_fold_subgr"/>
</dbReference>
<feature type="binding site" evidence="7">
    <location>
        <begin position="96"/>
        <end position="106"/>
    </location>
    <ligand>
        <name>ATP</name>
        <dbReference type="ChEBI" id="CHEBI:30616"/>
    </ligand>
</feature>
<evidence type="ECO:0000256" key="4">
    <source>
        <dbReference type="ARBA" id="ARBA00022777"/>
    </source>
</evidence>
<dbReference type="SUPFAM" id="SSF55060">
    <property type="entry name" value="GHMP Kinase, C-terminal domain"/>
    <property type="match status" value="1"/>
</dbReference>
<evidence type="ECO:0000256" key="3">
    <source>
        <dbReference type="ARBA" id="ARBA00022741"/>
    </source>
</evidence>
<dbReference type="PIRSF" id="PIRSF010376">
    <property type="entry name" value="IspE"/>
    <property type="match status" value="1"/>
</dbReference>
<evidence type="ECO:0000313" key="9">
    <source>
        <dbReference type="EMBL" id="KRO40957.1"/>
    </source>
</evidence>
<evidence type="ECO:0000256" key="5">
    <source>
        <dbReference type="ARBA" id="ARBA00022840"/>
    </source>
</evidence>
<keyword evidence="6 7" id="KW-0414">Isoprene biosynthesis</keyword>
<reference evidence="10" key="1">
    <citation type="submission" date="2015-10" db="EMBL/GenBank/DDBJ databases">
        <title>Metagenome-Assembled Genomes uncover a global brackish microbiome.</title>
        <authorList>
            <person name="Hugerth L.W."/>
            <person name="Larsson J."/>
            <person name="Alneberg J."/>
            <person name="Lindh M.V."/>
            <person name="Legrand C."/>
            <person name="Pinhassi J."/>
            <person name="Andersson A."/>
        </authorList>
    </citation>
    <scope>NUCLEOTIDE SEQUENCE [LARGE SCALE GENOMIC DNA]</scope>
</reference>
<dbReference type="InterPro" id="IPR036554">
    <property type="entry name" value="GHMP_kinase_C_sf"/>
</dbReference>
<keyword evidence="5 7" id="KW-0067">ATP-binding</keyword>
<dbReference type="Gene3D" id="3.30.70.890">
    <property type="entry name" value="GHMP kinase, C-terminal domain"/>
    <property type="match status" value="1"/>
</dbReference>
<proteinExistence type="inferred from homology"/>
<name>A0A0R2PXQ8_9GAMM</name>
<comment type="similarity">
    <text evidence="7">Belongs to the GHMP kinase family. IspE subfamily.</text>
</comment>
<comment type="function">
    <text evidence="7">Catalyzes the phosphorylation of the position 2 hydroxy group of 4-diphosphocytidyl-2C-methyl-D-erythritol.</text>
</comment>
<dbReference type="UniPathway" id="UPA00056">
    <property type="reaction ID" value="UER00094"/>
</dbReference>
<keyword evidence="3 7" id="KW-0547">Nucleotide-binding</keyword>
<evidence type="ECO:0000256" key="7">
    <source>
        <dbReference type="HAMAP-Rule" id="MF_00061"/>
    </source>
</evidence>
<dbReference type="GO" id="GO:0016114">
    <property type="term" value="P:terpenoid biosynthetic process"/>
    <property type="evidence" value="ECO:0007669"/>
    <property type="project" value="UniProtKB-UniRule"/>
</dbReference>
<dbReference type="HAMAP" id="MF_00061">
    <property type="entry name" value="IspE"/>
    <property type="match status" value="1"/>
</dbReference>
<dbReference type="GO" id="GO:0050515">
    <property type="term" value="F:4-(cytidine 5'-diphospho)-2-C-methyl-D-erythritol kinase activity"/>
    <property type="evidence" value="ECO:0007669"/>
    <property type="project" value="UniProtKB-UniRule"/>
</dbReference>
<feature type="domain" description="GHMP kinase N-terminal" evidence="8">
    <location>
        <begin position="68"/>
        <end position="146"/>
    </location>
</feature>
<dbReference type="Gene3D" id="3.30.230.10">
    <property type="match status" value="1"/>
</dbReference>
<dbReference type="NCBIfam" id="TIGR00154">
    <property type="entry name" value="ispE"/>
    <property type="match status" value="1"/>
</dbReference>
<protein>
    <recommendedName>
        <fullName evidence="1 7">4-diphosphocytidyl-2-C-methyl-D-erythritol kinase</fullName>
        <shortName evidence="7">CMK</shortName>
        <ecNumber evidence="7">2.7.1.148</ecNumber>
    </recommendedName>
    <alternativeName>
        <fullName evidence="7">4-(cytidine-5'-diphospho)-2-C-methyl-D-erythritol kinase</fullName>
    </alternativeName>
</protein>
<sequence length="276" mass="30826">MNQIINMLCPAKLNLMLEVLGKRADGMHEIKSHFQLINLFDELTIKKANKPQSTITTNSSLDIENENNIVYQAMLSLSKYTKQDIHCEIHIIKNIPIGGGLGGGSSNAAAALIGINKLFNLSLSISELMVIGKELGADVPFFIFGKNAIATGIGEVLEEVHCMNSKFLIISPNIHTSTKEMFAEWDELDVLNSPQNLQGYNNSFLPLFLSKNTDLHKIYKELSLASDIKLSGTGSTMFCIYKEDVEIEKTLKKIPTKWRHFFCEPLQCSPLLEYIT</sequence>
<dbReference type="InterPro" id="IPR004424">
    <property type="entry name" value="IspE"/>
</dbReference>
<dbReference type="EMBL" id="LIAV01000041">
    <property type="protein sequence ID" value="KRO40957.1"/>
    <property type="molecule type" value="Genomic_DNA"/>
</dbReference>
<dbReference type="Pfam" id="PF00288">
    <property type="entry name" value="GHMP_kinases_N"/>
    <property type="match status" value="1"/>
</dbReference>
<organism evidence="9 10">
    <name type="scientific">SAR86 cluster bacterium BACL1 MAG-120920-bin57</name>
    <dbReference type="NCBI Taxonomy" id="1655571"/>
    <lineage>
        <taxon>Bacteria</taxon>
        <taxon>Pseudomonadati</taxon>
        <taxon>Pseudomonadota</taxon>
        <taxon>Gammaproteobacteria</taxon>
        <taxon>SAR86 cluster</taxon>
    </lineage>
</organism>
<keyword evidence="2 7" id="KW-0808">Transferase</keyword>
<evidence type="ECO:0000256" key="2">
    <source>
        <dbReference type="ARBA" id="ARBA00022679"/>
    </source>
</evidence>